<dbReference type="InParanoid" id="A0A5F8G4A8"/>
<proteinExistence type="predicted"/>
<feature type="compositionally biased region" description="Basic and acidic residues" evidence="1">
    <location>
        <begin position="298"/>
        <end position="307"/>
    </location>
</feature>
<dbReference type="Bgee" id="ENSMODG00000031892">
    <property type="expression patterns" value="Expressed in spermatocyte and 2 other cell types or tissues"/>
</dbReference>
<reference evidence="2" key="3">
    <citation type="submission" date="2025-09" db="UniProtKB">
        <authorList>
            <consortium name="Ensembl"/>
        </authorList>
    </citation>
    <scope>IDENTIFICATION</scope>
</reference>
<feature type="region of interest" description="Disordered" evidence="1">
    <location>
        <begin position="807"/>
        <end position="837"/>
    </location>
</feature>
<dbReference type="GeneTree" id="ENSGT00940000166717"/>
<sequence length="855" mass="96856">MKRRQKTLPNASAQLPGKGLPHRAKMDALPCSSNRTILLNEQEHQSKPLIMPRLKQNQAKIKVLPHPGHRNTSIPSSCSKHQMPINQLSHVENQPMAVPLPHLDHLGSAKPTATQLSRTKHWARSTIPSLPFPDFRARTPSAIALPCSENSITPPLSPDLWNKTSLDPEHFPRIPQGFDHWAENVQHLNYWPTISPSPNYQNEVTSHIDSKTKVKSIPSLSFDHWTKVTTTPLLSYNPQSKVPQTLRHYERGIISPIPLQIFSHKYRAKGKPVPCSDSCSKACGEPGTHQRASPLPEVDERKEEKSVKGGLNFNQLVKASDPKHWATYPLGPKDPETEKKLVPNHQVSLPPGPERWTKVLPDSDLRWTKIPPDQEYQAKFPPDSNIYTEFSLGPNYPSNDDLVPDQRPKSLLSPIRKVKSSLDTEWQQREAKMGPKSQVHFASGLNHKVKFIQGTDHSIKYEQRSKQQDGISSCSNCQTRATPDPDKRAKIPLKLRNYPTFALDPTHWDTPSQNTNNQASTYSHPDHQSTLPLGNTQQVTSPTPKQWIKASEAPKHCTTHFPLLKDPDTFSLALDLQQISPLSSKHRQMNPPISDDQLDTPRDPIPSHHDHDATALPQPDKQMKVLSVPKHQTQTTENKESSWYFNYIKPYIVEGGTVHKKTMNNIISSIPQEEIKNDIRKQILLKRMKECTHFQDRTRLCSNYIVCILCASWIPHGCPHLDKMNGEAIAQLLAIPTPVPGSDIRMGIKFILRLPPQKTSLDIYLPFTNFGMPHHKYYSPAFPSSSCSEPMPSESLLVSWLDCSHDQHHQSPQRKTTKSPELLPGKMSKRKEESVESGGIFKAFLERYQMKRREN</sequence>
<evidence type="ECO:0000256" key="1">
    <source>
        <dbReference type="SAM" id="MobiDB-lite"/>
    </source>
</evidence>
<dbReference type="OrthoDB" id="9450511at2759"/>
<keyword evidence="3" id="KW-1185">Reference proteome</keyword>
<dbReference type="Ensembl" id="ENSMODT00000045912.2">
    <property type="protein sequence ID" value="ENSMODP00000042286.1"/>
    <property type="gene ID" value="ENSMODG00000031892.2"/>
</dbReference>
<feature type="compositionally biased region" description="Polar residues" evidence="1">
    <location>
        <begin position="509"/>
        <end position="543"/>
    </location>
</feature>
<accession>A0A5F8G4A8</accession>
<feature type="region of interest" description="Disordered" evidence="1">
    <location>
        <begin position="1"/>
        <end position="23"/>
    </location>
</feature>
<feature type="region of interest" description="Disordered" evidence="1">
    <location>
        <begin position="504"/>
        <end position="543"/>
    </location>
</feature>
<name>A0A5F8G4A8_MONDO</name>
<dbReference type="InterPro" id="IPR038954">
    <property type="entry name" value="CSNKA2IP"/>
</dbReference>
<dbReference type="AlphaFoldDB" id="A0A5F8G4A8"/>
<evidence type="ECO:0000313" key="2">
    <source>
        <dbReference type="Ensembl" id="ENSMODP00000042286.1"/>
    </source>
</evidence>
<evidence type="ECO:0000313" key="3">
    <source>
        <dbReference type="Proteomes" id="UP000002280"/>
    </source>
</evidence>
<reference evidence="2 3" key="1">
    <citation type="journal article" date="2007" name="Nature">
        <title>Genome of the marsupial Monodelphis domestica reveals innovation in non-coding sequences.</title>
        <authorList>
            <person name="Mikkelsen T.S."/>
            <person name="Wakefield M.J."/>
            <person name="Aken B."/>
            <person name="Amemiya C.T."/>
            <person name="Chang J.L."/>
            <person name="Duke S."/>
            <person name="Garber M."/>
            <person name="Gentles A.J."/>
            <person name="Goodstadt L."/>
            <person name="Heger A."/>
            <person name="Jurka J."/>
            <person name="Kamal M."/>
            <person name="Mauceli E."/>
            <person name="Searle S.M."/>
            <person name="Sharpe T."/>
            <person name="Baker M.L."/>
            <person name="Batzer M.A."/>
            <person name="Benos P.V."/>
            <person name="Belov K."/>
            <person name="Clamp M."/>
            <person name="Cook A."/>
            <person name="Cuff J."/>
            <person name="Das R."/>
            <person name="Davidow L."/>
            <person name="Deakin J.E."/>
            <person name="Fazzari M.J."/>
            <person name="Glass J.L."/>
            <person name="Grabherr M."/>
            <person name="Greally J.M."/>
            <person name="Gu W."/>
            <person name="Hore T.A."/>
            <person name="Huttley G.A."/>
            <person name="Kleber M."/>
            <person name="Jirtle R.L."/>
            <person name="Koina E."/>
            <person name="Lee J.T."/>
            <person name="Mahony S."/>
            <person name="Marra M.A."/>
            <person name="Miller R.D."/>
            <person name="Nicholls R.D."/>
            <person name="Oda M."/>
            <person name="Papenfuss A.T."/>
            <person name="Parra Z.E."/>
            <person name="Pollock D.D."/>
            <person name="Ray D.A."/>
            <person name="Schein J.E."/>
            <person name="Speed T.P."/>
            <person name="Thompson K."/>
            <person name="VandeBerg J.L."/>
            <person name="Wade C.M."/>
            <person name="Walker J.A."/>
            <person name="Waters P.D."/>
            <person name="Webber C."/>
            <person name="Weidman J.R."/>
            <person name="Xie X."/>
            <person name="Zody M.C."/>
            <person name="Baldwin J."/>
            <person name="Abdouelleil A."/>
            <person name="Abdulkadir J."/>
            <person name="Abebe A."/>
            <person name="Abera B."/>
            <person name="Abreu J."/>
            <person name="Acer S.C."/>
            <person name="Aftuck L."/>
            <person name="Alexander A."/>
            <person name="An P."/>
            <person name="Anderson E."/>
            <person name="Anderson S."/>
            <person name="Arachi H."/>
            <person name="Azer M."/>
            <person name="Bachantsang P."/>
            <person name="Barry A."/>
            <person name="Bayul T."/>
            <person name="Berlin A."/>
            <person name="Bessette D."/>
            <person name="Bloom T."/>
            <person name="Bloom T."/>
            <person name="Boguslavskiy L."/>
            <person name="Bonnet C."/>
            <person name="Boukhgalter B."/>
            <person name="Bourzgui I."/>
            <person name="Brown A."/>
            <person name="Cahill P."/>
            <person name="Channer S."/>
            <person name="Cheshatsang Y."/>
            <person name="Chuda L."/>
            <person name="Citroen M."/>
            <person name="Collymore A."/>
            <person name="Cooke P."/>
            <person name="Costello M."/>
            <person name="D'Aco K."/>
            <person name="Daza R."/>
            <person name="De Haan G."/>
            <person name="DeGray S."/>
            <person name="DeMaso C."/>
            <person name="Dhargay N."/>
            <person name="Dooley K."/>
            <person name="Dooley E."/>
            <person name="Doricent M."/>
            <person name="Dorje P."/>
            <person name="Dorjee K."/>
            <person name="Dupes A."/>
            <person name="Elong R."/>
            <person name="Falk J."/>
            <person name="Farina A."/>
            <person name="Faro S."/>
            <person name="Ferguson D."/>
            <person name="Fisher S."/>
            <person name="Foley C.D."/>
            <person name="Franke A."/>
            <person name="Friedrich D."/>
            <person name="Gadbois L."/>
            <person name="Gearin G."/>
            <person name="Gearin C.R."/>
            <person name="Giannoukos G."/>
            <person name="Goode T."/>
            <person name="Graham J."/>
            <person name="Grandbois E."/>
            <person name="Grewal S."/>
            <person name="Gyaltsen K."/>
            <person name="Hafez N."/>
            <person name="Hagos B."/>
            <person name="Hall J."/>
            <person name="Henson C."/>
            <person name="Hollinger A."/>
            <person name="Honan T."/>
            <person name="Huard M.D."/>
            <person name="Hughes L."/>
            <person name="Hurhula B."/>
            <person name="Husby M.E."/>
            <person name="Kamat A."/>
            <person name="Kanga B."/>
            <person name="Kashin S."/>
            <person name="Khazanovich D."/>
            <person name="Kisner P."/>
            <person name="Lance K."/>
            <person name="Lara M."/>
            <person name="Lee W."/>
            <person name="Lennon N."/>
            <person name="Letendre F."/>
            <person name="LeVine R."/>
            <person name="Lipovsky A."/>
            <person name="Liu X."/>
            <person name="Liu J."/>
            <person name="Liu S."/>
            <person name="Lokyitsang T."/>
            <person name="Lokyitsang Y."/>
            <person name="Lubonja R."/>
            <person name="Lui A."/>
            <person name="MacDonald P."/>
            <person name="Magnisalis V."/>
            <person name="Maru K."/>
            <person name="Matthews C."/>
            <person name="McCusker W."/>
            <person name="McDonough S."/>
            <person name="Mehta T."/>
            <person name="Meldrim J."/>
            <person name="Meneus L."/>
            <person name="Mihai O."/>
            <person name="Mihalev A."/>
            <person name="Mihova T."/>
            <person name="Mittelman R."/>
            <person name="Mlenga V."/>
            <person name="Montmayeur A."/>
            <person name="Mulrain L."/>
            <person name="Navidi A."/>
            <person name="Naylor J."/>
            <person name="Negash T."/>
            <person name="Nguyen T."/>
            <person name="Nguyen N."/>
            <person name="Nicol R."/>
            <person name="Norbu C."/>
            <person name="Norbu N."/>
            <person name="Novod N."/>
            <person name="O'Neill B."/>
            <person name="Osman S."/>
            <person name="Markiewicz E."/>
            <person name="Oyono O.L."/>
            <person name="Patti C."/>
            <person name="Phunkhang P."/>
            <person name="Pierre F."/>
            <person name="Priest M."/>
            <person name="Raghuraman S."/>
            <person name="Rege F."/>
            <person name="Reyes R."/>
            <person name="Rise C."/>
            <person name="Rogov P."/>
            <person name="Ross K."/>
            <person name="Ryan E."/>
            <person name="Settipalli S."/>
            <person name="Shea T."/>
            <person name="Sherpa N."/>
            <person name="Shi L."/>
            <person name="Shih D."/>
            <person name="Sparrow T."/>
            <person name="Spaulding J."/>
            <person name="Stalker J."/>
            <person name="Stange-Thomann N."/>
            <person name="Stavropoulos S."/>
            <person name="Stone C."/>
            <person name="Strader C."/>
            <person name="Tesfaye S."/>
            <person name="Thomson T."/>
            <person name="Thoulutsang Y."/>
            <person name="Thoulutsang D."/>
            <person name="Topham K."/>
            <person name="Topping I."/>
            <person name="Tsamla T."/>
            <person name="Vassiliev H."/>
            <person name="Vo A."/>
            <person name="Wangchuk T."/>
            <person name="Wangdi T."/>
            <person name="Weiand M."/>
            <person name="Wilkinson J."/>
            <person name="Wilson A."/>
            <person name="Yadav S."/>
            <person name="Young G."/>
            <person name="Yu Q."/>
            <person name="Zembek L."/>
            <person name="Zhong D."/>
            <person name="Zimmer A."/>
            <person name="Zwirko Z."/>
            <person name="Jaffe D.B."/>
            <person name="Alvarez P."/>
            <person name="Brockman W."/>
            <person name="Butler J."/>
            <person name="Chin C."/>
            <person name="Gnerre S."/>
            <person name="MacCallum I."/>
            <person name="Graves J.A."/>
            <person name="Ponting C.P."/>
            <person name="Breen M."/>
            <person name="Samollow P.B."/>
            <person name="Lander E.S."/>
            <person name="Lindblad-Toh K."/>
        </authorList>
    </citation>
    <scope>NUCLEOTIDE SEQUENCE [LARGE SCALE GENOMIC DNA]</scope>
</reference>
<dbReference type="PANTHER" id="PTHR35825:SF2">
    <property type="entry name" value="CASEIN KINASE II SUBUNIT ALPHA'-INTERACTING PROTEIN"/>
    <property type="match status" value="1"/>
</dbReference>
<dbReference type="GeneID" id="103099479"/>
<feature type="region of interest" description="Disordered" evidence="1">
    <location>
        <begin position="462"/>
        <end position="487"/>
    </location>
</feature>
<feature type="region of interest" description="Disordered" evidence="1">
    <location>
        <begin position="581"/>
        <end position="621"/>
    </location>
</feature>
<feature type="compositionally biased region" description="Polar residues" evidence="1">
    <location>
        <begin position="468"/>
        <end position="481"/>
    </location>
</feature>
<protein>
    <submittedName>
        <fullName evidence="2">Uncharacterized LOC103099479</fullName>
    </submittedName>
</protein>
<feature type="region of interest" description="Disordered" evidence="1">
    <location>
        <begin position="283"/>
        <end position="307"/>
    </location>
</feature>
<dbReference type="PANTHER" id="PTHR35825">
    <property type="entry name" value="CASEIN KINASE II SUBUNIT ALPHA PRIME-INTERACTING PROTEIN"/>
    <property type="match status" value="1"/>
</dbReference>
<organism evidence="2 3">
    <name type="scientific">Monodelphis domestica</name>
    <name type="common">Gray short-tailed opossum</name>
    <dbReference type="NCBI Taxonomy" id="13616"/>
    <lineage>
        <taxon>Eukaryota</taxon>
        <taxon>Metazoa</taxon>
        <taxon>Chordata</taxon>
        <taxon>Craniata</taxon>
        <taxon>Vertebrata</taxon>
        <taxon>Euteleostomi</taxon>
        <taxon>Mammalia</taxon>
        <taxon>Metatheria</taxon>
        <taxon>Didelphimorphia</taxon>
        <taxon>Didelphidae</taxon>
        <taxon>Monodelphis</taxon>
    </lineage>
</organism>
<reference evidence="2" key="2">
    <citation type="submission" date="2025-08" db="UniProtKB">
        <authorList>
            <consortium name="Ensembl"/>
        </authorList>
    </citation>
    <scope>IDENTIFICATION</scope>
</reference>
<feature type="compositionally biased region" description="Basic and acidic residues" evidence="1">
    <location>
        <begin position="599"/>
        <end position="613"/>
    </location>
</feature>
<dbReference type="Proteomes" id="UP000002280">
    <property type="component" value="Chromosome 7"/>
</dbReference>